<comment type="caution">
    <text evidence="1">The sequence shown here is derived from an EMBL/GenBank/DDBJ whole genome shotgun (WGS) entry which is preliminary data.</text>
</comment>
<dbReference type="Proteomes" id="UP001620626">
    <property type="component" value="Unassembled WGS sequence"/>
</dbReference>
<evidence type="ECO:0000313" key="1">
    <source>
        <dbReference type="EMBL" id="KAL3111437.1"/>
    </source>
</evidence>
<accession>A0ABD2L896</accession>
<dbReference type="AlphaFoldDB" id="A0ABD2L896"/>
<dbReference type="EMBL" id="JBICBT010000506">
    <property type="protein sequence ID" value="KAL3111437.1"/>
    <property type="molecule type" value="Genomic_DNA"/>
</dbReference>
<name>A0ABD2L896_9BILA</name>
<evidence type="ECO:0000313" key="2">
    <source>
        <dbReference type="Proteomes" id="UP001620626"/>
    </source>
</evidence>
<protein>
    <submittedName>
        <fullName evidence="1">Uncharacterized protein</fullName>
    </submittedName>
</protein>
<sequence>MRHERDGYQIIEKTQKNDNGQQYLKLNANLWNKCKKTARIYFNNGNEELGSAPVELLRKSDVVLDLSTGTGTYYPDGVSY</sequence>
<reference evidence="1 2" key="1">
    <citation type="submission" date="2024-10" db="EMBL/GenBank/DDBJ databases">
        <authorList>
            <person name="Kim D."/>
        </authorList>
    </citation>
    <scope>NUCLEOTIDE SEQUENCE [LARGE SCALE GENOMIC DNA]</scope>
    <source>
        <strain evidence="1">BH-2024</strain>
    </source>
</reference>
<organism evidence="1 2">
    <name type="scientific">Heterodera trifolii</name>
    <dbReference type="NCBI Taxonomy" id="157864"/>
    <lineage>
        <taxon>Eukaryota</taxon>
        <taxon>Metazoa</taxon>
        <taxon>Ecdysozoa</taxon>
        <taxon>Nematoda</taxon>
        <taxon>Chromadorea</taxon>
        <taxon>Rhabditida</taxon>
        <taxon>Tylenchina</taxon>
        <taxon>Tylenchomorpha</taxon>
        <taxon>Tylenchoidea</taxon>
        <taxon>Heteroderidae</taxon>
        <taxon>Heteroderinae</taxon>
        <taxon>Heterodera</taxon>
    </lineage>
</organism>
<keyword evidence="2" id="KW-1185">Reference proteome</keyword>
<gene>
    <name evidence="1" type="ORF">niasHT_017664</name>
</gene>
<proteinExistence type="predicted"/>